<keyword evidence="1" id="KW-0812">Transmembrane</keyword>
<reference evidence="3" key="2">
    <citation type="submission" date="2015-01" db="EMBL/GenBank/DDBJ databases">
        <title>Draft genome sequence of potential hydrocarbon metabolising strain of Rhodococcus rhodochrous.</title>
        <authorList>
            <person name="Aggarwal R.K."/>
            <person name="Dawar C."/>
        </authorList>
    </citation>
    <scope>NUCLEOTIDE SEQUENCE [LARGE SCALE GENOMIC DNA]</scope>
    <source>
        <strain evidence="3">KG-21</strain>
    </source>
</reference>
<protein>
    <recommendedName>
        <fullName evidence="4">Anti-sigma-M factor RsmA</fullName>
    </recommendedName>
</protein>
<evidence type="ECO:0008006" key="4">
    <source>
        <dbReference type="Google" id="ProtNLM"/>
    </source>
</evidence>
<dbReference type="EMBL" id="AZYO01000001">
    <property type="protein sequence ID" value="KOS58068.1"/>
    <property type="molecule type" value="Genomic_DNA"/>
</dbReference>
<keyword evidence="1" id="KW-0472">Membrane</keyword>
<name>A0A0M8PT64_RHORH</name>
<organism evidence="2 3">
    <name type="scientific">Rhodococcus rhodochrous KG-21</name>
    <dbReference type="NCBI Taxonomy" id="1441923"/>
    <lineage>
        <taxon>Bacteria</taxon>
        <taxon>Bacillati</taxon>
        <taxon>Actinomycetota</taxon>
        <taxon>Actinomycetes</taxon>
        <taxon>Mycobacteriales</taxon>
        <taxon>Nocardiaceae</taxon>
        <taxon>Rhodococcus</taxon>
    </lineage>
</organism>
<keyword evidence="1" id="KW-1133">Transmembrane helix</keyword>
<evidence type="ECO:0000313" key="3">
    <source>
        <dbReference type="Proteomes" id="UP000037712"/>
    </source>
</evidence>
<dbReference type="AlphaFoldDB" id="A0A0M8PT64"/>
<comment type="caution">
    <text evidence="2">The sequence shown here is derived from an EMBL/GenBank/DDBJ whole genome shotgun (WGS) entry which is preliminary data.</text>
</comment>
<accession>A0A0M8PT64</accession>
<dbReference type="PATRIC" id="fig|1441923.3.peg.73"/>
<feature type="transmembrane region" description="Helical" evidence="1">
    <location>
        <begin position="94"/>
        <end position="115"/>
    </location>
</feature>
<evidence type="ECO:0000313" key="2">
    <source>
        <dbReference type="EMBL" id="KOS58068.1"/>
    </source>
</evidence>
<dbReference type="Proteomes" id="UP000037712">
    <property type="component" value="Unassembled WGS sequence"/>
</dbReference>
<reference evidence="2 3" key="1">
    <citation type="journal article" date="2015" name="Genome Announc.">
        <title>Draft Genome Sequence of Rhodococcus rhodochrous Strain KG-21, a Soil Isolate from Oil Fields of Krishna-Godavari Basin, India.</title>
        <authorList>
            <person name="Dawar C."/>
            <person name="Aggarwal R.K."/>
        </authorList>
    </citation>
    <scope>NUCLEOTIDE SEQUENCE [LARGE SCALE GENOMIC DNA]</scope>
    <source>
        <strain evidence="2 3">KG-21</strain>
    </source>
</reference>
<gene>
    <name evidence="2" type="ORF">Z051_00335</name>
</gene>
<dbReference type="RefSeq" id="WP_054370825.1">
    <property type="nucleotide sequence ID" value="NZ_AZYO01000001.1"/>
</dbReference>
<proteinExistence type="predicted"/>
<sequence>MTEDELPQPPYSADLLADLHAGVLDDDVAARLWPAVRRDPDAMTVIAALDSVGRRLRALGEAEDAGGPSIPPDVAARIDAALTAEAAARRRRRLAAAGAGIAAAAAVAIGFAVVAHGADRPGLPASTAAPAVIAPDTDVLDPATWRAMIGSADTGPLSDRNSLRECLAANGIDESRPLLGARTIRFEGREAVALLLGDPASPRLTALVVGTGCDASDPATLVVHGIG</sequence>
<evidence type="ECO:0000256" key="1">
    <source>
        <dbReference type="SAM" id="Phobius"/>
    </source>
</evidence>